<dbReference type="PANTHER" id="PTHR12599">
    <property type="entry name" value="PTERIN-4-ALPHA-CARBINOLAMINE DEHYDRATASE"/>
    <property type="match status" value="1"/>
</dbReference>
<evidence type="ECO:0000256" key="3">
    <source>
        <dbReference type="ARBA" id="ARBA00013252"/>
    </source>
</evidence>
<evidence type="ECO:0000313" key="6">
    <source>
        <dbReference type="Proteomes" id="UP000281985"/>
    </source>
</evidence>
<accession>A0A3M0FYF2</accession>
<dbReference type="NCBIfam" id="NF002017">
    <property type="entry name" value="PRK00823.1-2"/>
    <property type="match status" value="1"/>
</dbReference>
<dbReference type="EC" id="4.2.1.96" evidence="3"/>
<dbReference type="Proteomes" id="UP000281985">
    <property type="component" value="Unassembled WGS sequence"/>
</dbReference>
<name>A0A3M0FYF2_9FLAO</name>
<dbReference type="SUPFAM" id="SSF55248">
    <property type="entry name" value="PCD-like"/>
    <property type="match status" value="1"/>
</dbReference>
<dbReference type="InterPro" id="IPR036428">
    <property type="entry name" value="PCD_sf"/>
</dbReference>
<gene>
    <name evidence="5" type="ORF">EAX61_12635</name>
</gene>
<dbReference type="RefSeq" id="WP_121918065.1">
    <property type="nucleotide sequence ID" value="NZ_REFV01000013.1"/>
</dbReference>
<keyword evidence="6" id="KW-1185">Reference proteome</keyword>
<comment type="catalytic activity">
    <reaction evidence="1">
        <text>(4aS,6R)-4a-hydroxy-L-erythro-5,6,7,8-tetrahydrobiopterin = (6R)-L-erythro-6,7-dihydrobiopterin + H2O</text>
        <dbReference type="Rhea" id="RHEA:11920"/>
        <dbReference type="ChEBI" id="CHEBI:15377"/>
        <dbReference type="ChEBI" id="CHEBI:15642"/>
        <dbReference type="ChEBI" id="CHEBI:43120"/>
        <dbReference type="EC" id="4.2.1.96"/>
    </reaction>
</comment>
<dbReference type="Gene3D" id="3.30.1360.20">
    <property type="entry name" value="Transcriptional coactivator/pterin dehydratase"/>
    <property type="match status" value="1"/>
</dbReference>
<proteinExistence type="inferred from homology"/>
<keyword evidence="4 5" id="KW-0456">Lyase</keyword>
<evidence type="ECO:0000256" key="2">
    <source>
        <dbReference type="ARBA" id="ARBA00006472"/>
    </source>
</evidence>
<organism evidence="5 6">
    <name type="scientific">Dokdonia sinensis</name>
    <dbReference type="NCBI Taxonomy" id="2479847"/>
    <lineage>
        <taxon>Bacteria</taxon>
        <taxon>Pseudomonadati</taxon>
        <taxon>Bacteroidota</taxon>
        <taxon>Flavobacteriia</taxon>
        <taxon>Flavobacteriales</taxon>
        <taxon>Flavobacteriaceae</taxon>
        <taxon>Dokdonia</taxon>
    </lineage>
</organism>
<comment type="caution">
    <text evidence="5">The sequence shown here is derived from an EMBL/GenBank/DDBJ whole genome shotgun (WGS) entry which is preliminary data.</text>
</comment>
<dbReference type="PANTHER" id="PTHR12599:SF0">
    <property type="entry name" value="PTERIN-4-ALPHA-CARBINOLAMINE DEHYDRATASE"/>
    <property type="match status" value="1"/>
</dbReference>
<dbReference type="InterPro" id="IPR001533">
    <property type="entry name" value="Pterin_deHydtase"/>
</dbReference>
<dbReference type="GO" id="GO:0008124">
    <property type="term" value="F:4-alpha-hydroxytetrahydrobiopterin dehydratase activity"/>
    <property type="evidence" value="ECO:0007669"/>
    <property type="project" value="UniProtKB-EC"/>
</dbReference>
<dbReference type="AlphaFoldDB" id="A0A3M0FYF2"/>
<sequence>MKLTEAQINDRLEEFSDWEYDENAIHTTIEFENFREVFSTMTRIAFECERLNHHPTWSNTYNELNISLSTHDANGVTEKDFDLASAIEDILNA</sequence>
<protein>
    <recommendedName>
        <fullName evidence="3">4a-hydroxytetrahydrobiopterin dehydratase</fullName>
        <ecNumber evidence="3">4.2.1.96</ecNumber>
    </recommendedName>
</protein>
<dbReference type="OrthoDB" id="9794987at2"/>
<comment type="similarity">
    <text evidence="2">Belongs to the pterin-4-alpha-carbinolamine dehydratase family.</text>
</comment>
<reference evidence="5 6" key="1">
    <citation type="submission" date="2018-10" db="EMBL/GenBank/DDBJ databases">
        <title>Dokdonia luteus sp. nov., isolated from sea water.</title>
        <authorList>
            <person name="Zhou L.Y."/>
            <person name="Du Z.J."/>
        </authorList>
    </citation>
    <scope>NUCLEOTIDE SEQUENCE [LARGE SCALE GENOMIC DNA]</scope>
    <source>
        <strain evidence="5 6">SH27</strain>
    </source>
</reference>
<evidence type="ECO:0000256" key="1">
    <source>
        <dbReference type="ARBA" id="ARBA00001554"/>
    </source>
</evidence>
<dbReference type="Pfam" id="PF01329">
    <property type="entry name" value="Pterin_4a"/>
    <property type="match status" value="1"/>
</dbReference>
<dbReference type="EMBL" id="REFV01000013">
    <property type="protein sequence ID" value="RMB56907.1"/>
    <property type="molecule type" value="Genomic_DNA"/>
</dbReference>
<dbReference type="GO" id="GO:0006729">
    <property type="term" value="P:tetrahydrobiopterin biosynthetic process"/>
    <property type="evidence" value="ECO:0007669"/>
    <property type="project" value="InterPro"/>
</dbReference>
<evidence type="ECO:0000256" key="4">
    <source>
        <dbReference type="ARBA" id="ARBA00023239"/>
    </source>
</evidence>
<evidence type="ECO:0000313" key="5">
    <source>
        <dbReference type="EMBL" id="RMB56907.1"/>
    </source>
</evidence>